<dbReference type="GeneID" id="36330404"/>
<organism evidence="2 3">
    <name type="scientific">Postia placenta MAD-698-R-SB12</name>
    <dbReference type="NCBI Taxonomy" id="670580"/>
    <lineage>
        <taxon>Eukaryota</taxon>
        <taxon>Fungi</taxon>
        <taxon>Dikarya</taxon>
        <taxon>Basidiomycota</taxon>
        <taxon>Agaricomycotina</taxon>
        <taxon>Agaricomycetes</taxon>
        <taxon>Polyporales</taxon>
        <taxon>Adustoporiaceae</taxon>
        <taxon>Rhodonia</taxon>
    </lineage>
</organism>
<dbReference type="AlphaFoldDB" id="A0A1X6N017"/>
<sequence length="680" mass="75888">HEACEVKASRHQDGLGSGALLRCSRAWPDRSWNVGTDGLSAQITEGGSQHVLWQGPWLSYLTDCTLQWPSNPLTDPQFPDPGTPHPQYAAQCSEGQDCTVVLSDAPDYTEKAVGVPFFGLSDTQISEWAVLLVPSIPKIIIGVVNVGVLQKTMLESRSLTPDDATFSLIYVLGAQTADQDTSIDRSGPYHQWCHGKTDVARRTSLYPKGYRSPKSIHDLPVEILLLIFYQVFYESQVPKRRRPRSAPSHPPDDNESLLSTSFPEAVAAVCPRWRSILMMKSVFSTSIVAFIDQEPTPLEIVTQYLTSSKNRKLHVIISRRPHNYDAPDAGERERVAAVLALLPHRARWKTFQLHVLHENSFPSPCLNDWLGGKYPNLVQLHLTSRTLESPSTRYGEHTSSLEFDAPELHSLTLPGLSFMETYKADAKVSTPNLTSLCIAGYGGPHPPLSMYDFVACLQDHIDIDMDALRLRDLDLTVADMPEDLAWLVNTFVLEFRGMKGVVIEALLSYLRAPSSQYLIVERCSQSQSHPRMAWTHTLQLTGMERPEDANAVLLSTGLVSEHCERLYVDNCAGFNDSVLAILCRVYDRPRSWVCPYLQTVEIKNTPDVSSDALAMLCYVVEDMYFSARSPDSCVMPLTKSRQIETTASVAFTKALVTCDFKAHGMYGVIVNKVCLHFKLQ</sequence>
<evidence type="ECO:0000313" key="2">
    <source>
        <dbReference type="EMBL" id="OSX61969.1"/>
    </source>
</evidence>
<dbReference type="STRING" id="670580.A0A1X6N017"/>
<name>A0A1X6N017_9APHY</name>
<protein>
    <submittedName>
        <fullName evidence="2">Uncharacterized protein</fullName>
    </submittedName>
</protein>
<feature type="region of interest" description="Disordered" evidence="1">
    <location>
        <begin position="239"/>
        <end position="258"/>
    </location>
</feature>
<evidence type="ECO:0000313" key="3">
    <source>
        <dbReference type="Proteomes" id="UP000194127"/>
    </source>
</evidence>
<accession>A0A1X6N017</accession>
<dbReference type="Proteomes" id="UP000194127">
    <property type="component" value="Unassembled WGS sequence"/>
</dbReference>
<dbReference type="RefSeq" id="XP_024338763.1">
    <property type="nucleotide sequence ID" value="XM_024485455.1"/>
</dbReference>
<keyword evidence="3" id="KW-1185">Reference proteome</keyword>
<reference evidence="2 3" key="1">
    <citation type="submission" date="2017-04" db="EMBL/GenBank/DDBJ databases">
        <title>Genome Sequence of the Model Brown-Rot Fungus Postia placenta SB12.</title>
        <authorList>
            <consortium name="DOE Joint Genome Institute"/>
            <person name="Gaskell J."/>
            <person name="Kersten P."/>
            <person name="Larrondo L.F."/>
            <person name="Canessa P."/>
            <person name="Martinez D."/>
            <person name="Hibbett D."/>
            <person name="Schmoll M."/>
            <person name="Kubicek C.P."/>
            <person name="Martinez A.T."/>
            <person name="Yadav J."/>
            <person name="Master E."/>
            <person name="Magnuson J.K."/>
            <person name="James T."/>
            <person name="Yaver D."/>
            <person name="Berka R."/>
            <person name="Labutti K."/>
            <person name="Lipzen A."/>
            <person name="Aerts A."/>
            <person name="Barry K."/>
            <person name="Henrissat B."/>
            <person name="Blanchette R."/>
            <person name="Grigoriev I."/>
            <person name="Cullen D."/>
        </authorList>
    </citation>
    <scope>NUCLEOTIDE SEQUENCE [LARGE SCALE GENOMIC DNA]</scope>
    <source>
        <strain evidence="2 3">MAD-698-R-SB12</strain>
    </source>
</reference>
<proteinExistence type="predicted"/>
<evidence type="ECO:0000256" key="1">
    <source>
        <dbReference type="SAM" id="MobiDB-lite"/>
    </source>
</evidence>
<dbReference type="OrthoDB" id="2799175at2759"/>
<dbReference type="EMBL" id="KZ110597">
    <property type="protein sequence ID" value="OSX61969.1"/>
    <property type="molecule type" value="Genomic_DNA"/>
</dbReference>
<feature type="non-terminal residue" evidence="2">
    <location>
        <position position="1"/>
    </location>
</feature>
<gene>
    <name evidence="2" type="ORF">POSPLADRAFT_1142660</name>
</gene>